<dbReference type="EMBL" id="JAANQT010002299">
    <property type="protein sequence ID" value="KAG1302725.1"/>
    <property type="molecule type" value="Genomic_DNA"/>
</dbReference>
<dbReference type="SUPFAM" id="SSF74924">
    <property type="entry name" value="Cap-Gly domain"/>
    <property type="match status" value="1"/>
</dbReference>
<dbReference type="AlphaFoldDB" id="A0A9P6X0L0"/>
<accession>A0A9P6X0L0</accession>
<keyword evidence="5" id="KW-1185">Reference proteome</keyword>
<dbReference type="InterPro" id="IPR000938">
    <property type="entry name" value="CAP-Gly_domain"/>
</dbReference>
<evidence type="ECO:0000313" key="5">
    <source>
        <dbReference type="Proteomes" id="UP000716291"/>
    </source>
</evidence>
<protein>
    <recommendedName>
        <fullName evidence="3">CAP-Gly domain-containing protein</fullName>
    </recommendedName>
</protein>
<keyword evidence="1" id="KW-0175">Coiled coil</keyword>
<feature type="domain" description="CAP-Gly" evidence="3">
    <location>
        <begin position="45"/>
        <end position="92"/>
    </location>
</feature>
<dbReference type="Proteomes" id="UP000716291">
    <property type="component" value="Unassembled WGS sequence"/>
</dbReference>
<gene>
    <name evidence="4" type="ORF">G6F64_010687</name>
</gene>
<dbReference type="Gene3D" id="2.30.30.190">
    <property type="entry name" value="CAP Gly-rich-like domain"/>
    <property type="match status" value="1"/>
</dbReference>
<dbReference type="PANTHER" id="PTHR18916">
    <property type="entry name" value="DYNACTIN 1-RELATED MICROTUBULE-BINDING"/>
    <property type="match status" value="1"/>
</dbReference>
<feature type="region of interest" description="Disordered" evidence="2">
    <location>
        <begin position="1"/>
        <end position="22"/>
    </location>
</feature>
<proteinExistence type="predicted"/>
<organism evidence="4 5">
    <name type="scientific">Rhizopus oryzae</name>
    <name type="common">Mucormycosis agent</name>
    <name type="synonym">Rhizopus arrhizus var. delemar</name>
    <dbReference type="NCBI Taxonomy" id="64495"/>
    <lineage>
        <taxon>Eukaryota</taxon>
        <taxon>Fungi</taxon>
        <taxon>Fungi incertae sedis</taxon>
        <taxon>Mucoromycota</taxon>
        <taxon>Mucoromycotina</taxon>
        <taxon>Mucoromycetes</taxon>
        <taxon>Mucorales</taxon>
        <taxon>Mucorineae</taxon>
        <taxon>Rhizopodaceae</taxon>
        <taxon>Rhizopus</taxon>
    </lineage>
</organism>
<evidence type="ECO:0000256" key="2">
    <source>
        <dbReference type="SAM" id="MobiDB-lite"/>
    </source>
</evidence>
<reference evidence="4" key="1">
    <citation type="journal article" date="2020" name="Microb. Genom.">
        <title>Genetic diversity of clinical and environmental Mucorales isolates obtained from an investigation of mucormycosis cases among solid organ transplant recipients.</title>
        <authorList>
            <person name="Nguyen M.H."/>
            <person name="Kaul D."/>
            <person name="Muto C."/>
            <person name="Cheng S.J."/>
            <person name="Richter R.A."/>
            <person name="Bruno V.M."/>
            <person name="Liu G."/>
            <person name="Beyhan S."/>
            <person name="Sundermann A.J."/>
            <person name="Mounaud S."/>
            <person name="Pasculle A.W."/>
            <person name="Nierman W.C."/>
            <person name="Driscoll E."/>
            <person name="Cumbie R."/>
            <person name="Clancy C.J."/>
            <person name="Dupont C.L."/>
        </authorList>
    </citation>
    <scope>NUCLEOTIDE SEQUENCE</scope>
    <source>
        <strain evidence="4">GL11</strain>
    </source>
</reference>
<dbReference type="OrthoDB" id="2130750at2759"/>
<dbReference type="InterPro" id="IPR036859">
    <property type="entry name" value="CAP-Gly_dom_sf"/>
</dbReference>
<comment type="caution">
    <text evidence="4">The sequence shown here is derived from an EMBL/GenBank/DDBJ whole genome shotgun (WGS) entry which is preliminary data.</text>
</comment>
<evidence type="ECO:0000256" key="1">
    <source>
        <dbReference type="SAM" id="Coils"/>
    </source>
</evidence>
<evidence type="ECO:0000313" key="4">
    <source>
        <dbReference type="EMBL" id="KAG1302725.1"/>
    </source>
</evidence>
<dbReference type="PROSITE" id="PS50245">
    <property type="entry name" value="CAP_GLY_2"/>
    <property type="match status" value="1"/>
</dbReference>
<evidence type="ECO:0000259" key="3">
    <source>
        <dbReference type="PROSITE" id="PS50245"/>
    </source>
</evidence>
<name>A0A9P6X0L0_RHIOR</name>
<sequence length="383" mass="44450">MSIKTWPDYKRLPNSPSSPSQHESALVVGDKVQVNSLVGVVRFIGTTDFKPGTWAGIELDRVGFGKNDGSMDGPSTPYQKKHDLPKKMMSIENNQETMLLQQRIDSLEAENQFLKLHHEDRVPLLQKQLIELETRYEHVISEKNKEIQAKDEKIRKLEQMVTEMKKAGMDSVEMLESIVQNHEKKVASLETALSKERNKIQQLVQGQDDLRKAGLEAVESNELTLIKLEKAKEHWKTEKIRLQEEFDKRESQLRRSHHHEIETLLKDITVLEDVLQSKIDKESNLVESLKREQRYSNKLIAEMKSIKLQMKTNHGIIFNSAIDSYRNSSHNRWSVHNRLDTPIQEEDEEDDVVSCTLCGKDDHDLFHCSFLPNRRHTIQTHIH</sequence>
<dbReference type="Pfam" id="PF01302">
    <property type="entry name" value="CAP_GLY"/>
    <property type="match status" value="1"/>
</dbReference>
<dbReference type="SMART" id="SM01052">
    <property type="entry name" value="CAP_GLY"/>
    <property type="match status" value="1"/>
</dbReference>
<feature type="coiled-coil region" evidence="1">
    <location>
        <begin position="140"/>
        <end position="199"/>
    </location>
</feature>